<dbReference type="EMBL" id="JAACJN010000222">
    <property type="protein sequence ID" value="KAF5359944.1"/>
    <property type="molecule type" value="Genomic_DNA"/>
</dbReference>
<dbReference type="PROSITE" id="PS50878">
    <property type="entry name" value="RT_POL"/>
    <property type="match status" value="1"/>
</dbReference>
<dbReference type="Pfam" id="PF00078">
    <property type="entry name" value="RVT_1"/>
    <property type="match status" value="1"/>
</dbReference>
<protein>
    <recommendedName>
        <fullName evidence="3">Reverse transcriptase domain-containing protein</fullName>
    </recommendedName>
</protein>
<dbReference type="InterPro" id="IPR041320">
    <property type="entry name" value="CxC1"/>
</dbReference>
<dbReference type="PANTHER" id="PTHR31635">
    <property type="entry name" value="REVERSE TRANSCRIPTASE DOMAIN-CONTAINING PROTEIN-RELATED"/>
    <property type="match status" value="1"/>
</dbReference>
<dbReference type="PANTHER" id="PTHR31635:SF196">
    <property type="entry name" value="REVERSE TRANSCRIPTASE DOMAIN-CONTAINING PROTEIN-RELATED"/>
    <property type="match status" value="1"/>
</dbReference>
<feature type="coiled-coil region" evidence="1">
    <location>
        <begin position="1538"/>
        <end position="1589"/>
    </location>
</feature>
<dbReference type="Pfam" id="PF18802">
    <property type="entry name" value="CxC1"/>
    <property type="match status" value="1"/>
</dbReference>
<comment type="caution">
    <text evidence="4">The sequence shown here is derived from an EMBL/GenBank/DDBJ whole genome shotgun (WGS) entry which is preliminary data.</text>
</comment>
<sequence>MPQQCSAETEKSSWRARRAEGPAADVPLATLSAREVERSNISTYQQETSRLRKAIVQTGSETKLPERDRAAKIHTLKKQLKTMESKGLEARKRLGTAKDRLVGETICKEWVSANKEQKPRDIIYALEKPQPETLAAAGQGTPILPRPEYEKHSKKMAEMAQDYHNKLQSKGLDRNIDERENAIQNALNNLDAKLTEEQVKAVEKDLSWEDIDTALKLSKNGSSPGINGLTYEFWKSQADACKNDQKTEGSLAFDAVKLLTSAYCDIQNHGIDKTTKFAEGWMCPIYKKGDRNKIENYRPITLLNTDYKIFTKALAMKLAKVCPDVIHPDQAGFMPGRQILEQTRLIRMVVEYAEYTEHNGLLVALDQEKAYDKVAHDYLWRTLQKFGFHEKFIQTIRSLYENAETKVMINGHLSSPFKITRVRQGDPMSCLLFDLAIEPLAAAIRKSELRGIDGIAGVEDKIIANLFADDTTVFLAEDDDFEALQRILDSWCLASTAAFNLAKTQVLPIGSKEYRLRIIADRKNDPTRMEIPHYIHIAAEDEAIRILGAWYGNNLTEETAWPNQIEKIDRALSTWERSNPTMDGRKMIAQMVIGGMTQYLSQVQGMPKNVERKLNKRIRTFLWAEKKQSPINFEILLANKDEGGQEALDIKARNLAIEVMWLKSYFNLKSDRAIWAKIADAIMAHPKSTPATRTEQNVDPNVKTNMFMQSWKTKVSALPETVRRLIKTAKEVRVTLDGMNISQAVRRERPIWYHSDAKPRLRLLNNSRAAQCLRKNHKVRTVGQTENLAKNLDDPAHLPWDECECLHCMEADEKHGCKTPHSCFCKASEMLDALEPKWDPRYASHEDEEDPPNVEQEWSEVNTSITTYGSVGDAIRILARASKVTQPNEVIHRMECTPDEVQVIATVASAARNQGEEEACSATGIIMEMPGCSQKLQYKTPARFGTNEQAAEMYGIIKAVEQADPNQPLKIEVRSKETVRILAQGVQDLEDQGYTGVTNRKVIQIRKISETEPQSKRTGKKAQRMAKSGLGQNEEEGPDDAPEKGYQANGLKLLTATQSLVYKAIREGKMEKYQRRRRTEVNIAKAQTSMRRAHKRNPNWGEIWKGIRHKDISREGRYFLMMAAHDGYMVGSNWERPGYKPEMRARAICQKCRVTESMEHILTECQYAGQDVVWGLAGQLWDKKGYQWTKPDLGGILTCGLARFRKGRNGQGDSRLYRIIVSESARLIWLIRNDRVINERHLEATSAEIQNKWVGMMNRRLTLDRDMTHQRFEKKALSKKLVQATWEKVLLDEDELEEEWTGTKGEVLVGIGPAEGRAHPVHRDFKFTHSPPVYDGVCSCLNAGTLEVSILVVRFQRLERISFRLCQCCHIAVQLIQQGLFPCAPLNPSLAVEIRLLDFASRLFLRMVPNTTAWSEALEEFFLCQGYQIQGEDPLRRQFGNAMQWYNTLQSATTEFVHSIISLSRASLYLPNNNLAAWIVRKWRQAESKRLEARDIIAKSRYYRDFPSAQWTEQVNAQTRPLPRKVAVEQALCLRKACDTLRQRISGLENTVTDISAEMYRVVEAESELEQLRPKLQQIELELTQQEQALGVEGRSSYHHLVSSPYIQLRMNARALMMRLREKLRARKFELDWVERSFRRQQYNERKIMDHTADSIKRQDPGIQALANGYNTLSNKMAALIQSKRAPCNAVVPPPIVMKTLFSLDVDDAIWQDIGLDDLSEMDQLPVWLSNEVV</sequence>
<feature type="compositionally biased region" description="Basic and acidic residues" evidence="2">
    <location>
        <begin position="8"/>
        <end position="20"/>
    </location>
</feature>
<keyword evidence="1" id="KW-0175">Coiled coil</keyword>
<feature type="domain" description="Reverse transcriptase" evidence="3">
    <location>
        <begin position="266"/>
        <end position="555"/>
    </location>
</feature>
<feature type="coiled-coil region" evidence="1">
    <location>
        <begin position="169"/>
        <end position="196"/>
    </location>
</feature>
<reference evidence="4 5" key="1">
    <citation type="journal article" date="2020" name="ISME J.">
        <title>Uncovering the hidden diversity of litter-decomposition mechanisms in mushroom-forming fungi.</title>
        <authorList>
            <person name="Floudas D."/>
            <person name="Bentzer J."/>
            <person name="Ahren D."/>
            <person name="Johansson T."/>
            <person name="Persson P."/>
            <person name="Tunlid A."/>
        </authorList>
    </citation>
    <scope>NUCLEOTIDE SEQUENCE [LARGE SCALE GENOMIC DNA]</scope>
    <source>
        <strain evidence="4 5">CBS 406.79</strain>
    </source>
</reference>
<proteinExistence type="predicted"/>
<evidence type="ECO:0000256" key="1">
    <source>
        <dbReference type="SAM" id="Coils"/>
    </source>
</evidence>
<evidence type="ECO:0000259" key="3">
    <source>
        <dbReference type="PROSITE" id="PS50878"/>
    </source>
</evidence>
<gene>
    <name evidence="4" type="ORF">D9757_012232</name>
</gene>
<evidence type="ECO:0000313" key="4">
    <source>
        <dbReference type="EMBL" id="KAF5359944.1"/>
    </source>
</evidence>
<dbReference type="InterPro" id="IPR000477">
    <property type="entry name" value="RT_dom"/>
</dbReference>
<organism evidence="4 5">
    <name type="scientific">Collybiopsis confluens</name>
    <dbReference type="NCBI Taxonomy" id="2823264"/>
    <lineage>
        <taxon>Eukaryota</taxon>
        <taxon>Fungi</taxon>
        <taxon>Dikarya</taxon>
        <taxon>Basidiomycota</taxon>
        <taxon>Agaricomycotina</taxon>
        <taxon>Agaricomycetes</taxon>
        <taxon>Agaricomycetidae</taxon>
        <taxon>Agaricales</taxon>
        <taxon>Marasmiineae</taxon>
        <taxon>Omphalotaceae</taxon>
        <taxon>Collybiopsis</taxon>
    </lineage>
</organism>
<feature type="region of interest" description="Disordered" evidence="2">
    <location>
        <begin position="1008"/>
        <end position="1046"/>
    </location>
</feature>
<evidence type="ECO:0000256" key="2">
    <source>
        <dbReference type="SAM" id="MobiDB-lite"/>
    </source>
</evidence>
<dbReference type="OrthoDB" id="3200967at2759"/>
<feature type="region of interest" description="Disordered" evidence="2">
    <location>
        <begin position="1"/>
        <end position="28"/>
    </location>
</feature>
<dbReference type="Proteomes" id="UP000518752">
    <property type="component" value="Unassembled WGS sequence"/>
</dbReference>
<keyword evidence="5" id="KW-1185">Reference proteome</keyword>
<dbReference type="CDD" id="cd01650">
    <property type="entry name" value="RT_nLTR_like"/>
    <property type="match status" value="1"/>
</dbReference>
<accession>A0A8H5G7S8</accession>
<name>A0A8H5G7S8_9AGAR</name>
<evidence type="ECO:0000313" key="5">
    <source>
        <dbReference type="Proteomes" id="UP000518752"/>
    </source>
</evidence>